<reference evidence="1 2" key="1">
    <citation type="submission" date="2018-08" db="EMBL/GenBank/DDBJ databases">
        <title>Bacillus phenotypic plasticity.</title>
        <authorList>
            <person name="Hurtado E."/>
        </authorList>
    </citation>
    <scope>NUCLEOTIDE SEQUENCE [LARGE SCALE GENOMIC DNA]</scope>
    <source>
        <strain evidence="1 2">427</strain>
    </source>
</reference>
<dbReference type="Proteomes" id="UP000324326">
    <property type="component" value="Unassembled WGS sequence"/>
</dbReference>
<organism evidence="1 2">
    <name type="scientific">Bacillus swezeyi</name>
    <dbReference type="NCBI Taxonomy" id="1925020"/>
    <lineage>
        <taxon>Bacteria</taxon>
        <taxon>Bacillati</taxon>
        <taxon>Bacillota</taxon>
        <taxon>Bacilli</taxon>
        <taxon>Bacillales</taxon>
        <taxon>Bacillaceae</taxon>
        <taxon>Bacillus</taxon>
    </lineage>
</organism>
<name>A0A5M8RZV6_9BACI</name>
<evidence type="ECO:0000313" key="2">
    <source>
        <dbReference type="Proteomes" id="UP000324326"/>
    </source>
</evidence>
<comment type="caution">
    <text evidence="1">The sequence shown here is derived from an EMBL/GenBank/DDBJ whole genome shotgun (WGS) entry which is preliminary data.</text>
</comment>
<protein>
    <submittedName>
        <fullName evidence="1">Uncharacterized protein</fullName>
    </submittedName>
</protein>
<proteinExistence type="predicted"/>
<dbReference type="EMBL" id="QSND01000001">
    <property type="protein sequence ID" value="KAA6453359.1"/>
    <property type="molecule type" value="Genomic_DNA"/>
</dbReference>
<evidence type="ECO:0000313" key="1">
    <source>
        <dbReference type="EMBL" id="KAA6453359.1"/>
    </source>
</evidence>
<dbReference type="AlphaFoldDB" id="A0A5M8RZV6"/>
<gene>
    <name evidence="1" type="ORF">DX927_03945</name>
</gene>
<accession>A0A5M8RZV6</accession>
<sequence length="36" mass="3779">MVGVELLDQIIIGNSSKYTGFNEHGLIGGNKGEKGC</sequence>